<gene>
    <name evidence="2" type="ORF">X797_011790</name>
</gene>
<feature type="region of interest" description="Disordered" evidence="1">
    <location>
        <begin position="238"/>
        <end position="279"/>
    </location>
</feature>
<reference evidence="2 3" key="1">
    <citation type="submission" date="2014-02" db="EMBL/GenBank/DDBJ databases">
        <title>The genome sequence of the entomopathogenic fungus Metarhizium robertsii ARSEF 2575.</title>
        <authorList>
            <person name="Giuliano Garisto Donzelli B."/>
            <person name="Roe B.A."/>
            <person name="Macmil S.L."/>
            <person name="Krasnoff S.B."/>
            <person name="Gibson D.M."/>
        </authorList>
    </citation>
    <scope>NUCLEOTIDE SEQUENCE [LARGE SCALE GENOMIC DNA]</scope>
    <source>
        <strain evidence="2 3">ARSEF 2575</strain>
    </source>
</reference>
<organism evidence="2 3">
    <name type="scientific">Metarhizium robertsii</name>
    <dbReference type="NCBI Taxonomy" id="568076"/>
    <lineage>
        <taxon>Eukaryota</taxon>
        <taxon>Fungi</taxon>
        <taxon>Dikarya</taxon>
        <taxon>Ascomycota</taxon>
        <taxon>Pezizomycotina</taxon>
        <taxon>Sordariomycetes</taxon>
        <taxon>Hypocreomycetidae</taxon>
        <taxon>Hypocreales</taxon>
        <taxon>Clavicipitaceae</taxon>
        <taxon>Metarhizium</taxon>
    </lineage>
</organism>
<dbReference type="OrthoDB" id="10570917at2759"/>
<evidence type="ECO:0000313" key="3">
    <source>
        <dbReference type="Proteomes" id="UP000030151"/>
    </source>
</evidence>
<dbReference type="EMBL" id="JELW01000100">
    <property type="protein sequence ID" value="EXU95124.1"/>
    <property type="molecule type" value="Genomic_DNA"/>
</dbReference>
<evidence type="ECO:0000313" key="2">
    <source>
        <dbReference type="EMBL" id="EXU95124.1"/>
    </source>
</evidence>
<dbReference type="HOGENOM" id="CLU_704162_0_0_1"/>
<sequence length="392" mass="43413">MTLDMTSPCLTTLLARRKTPLEAAHVLQDVTREYLPQDARAVITTSGGRPPFVHGHGKDIEHVPAAVVVKQTPQTASFKFNLNSTIICECYFVPFEDDITVANSGPGSLEYGRLFGGRLSHWRISHELEYIDIRILPKTYDLTFEAPTPTVNKSENSTTAPSGLKRKFDEFLGKTRTTAPNKRRRNTSDAFVSASSSQEYDSQQRPAKAPKAPSHGQPAEDCGSTAVVGSTQITLAYNRSEPPRPFRLTIRPRHSMPGQVTASTRKSSVGNKLPSESYSVSNVTSIPSLGRSTFTYRCEHQRRGGIVALRVPRDVMSKDAIPKLAAEWKALSDDVLSRLRSVRPAPHSHGALPGYIHKARLPQAARRDRPVQRTVKAQKEAVSAGRFFFFFF</sequence>
<protein>
    <submittedName>
        <fullName evidence="2">Uncharacterized protein</fullName>
    </submittedName>
</protein>
<evidence type="ECO:0000256" key="1">
    <source>
        <dbReference type="SAM" id="MobiDB-lite"/>
    </source>
</evidence>
<feature type="region of interest" description="Disordered" evidence="1">
    <location>
        <begin position="146"/>
        <end position="225"/>
    </location>
</feature>
<proteinExistence type="predicted"/>
<dbReference type="Proteomes" id="UP000030151">
    <property type="component" value="Unassembled WGS sequence"/>
</dbReference>
<accession>A0A014PHT2</accession>
<name>A0A014PHT2_9HYPO</name>
<comment type="caution">
    <text evidence="2">The sequence shown here is derived from an EMBL/GenBank/DDBJ whole genome shotgun (WGS) entry which is preliminary data.</text>
</comment>
<feature type="compositionally biased region" description="Polar residues" evidence="1">
    <location>
        <begin position="188"/>
        <end position="205"/>
    </location>
</feature>
<feature type="compositionally biased region" description="Polar residues" evidence="1">
    <location>
        <begin position="149"/>
        <end position="161"/>
    </location>
</feature>
<dbReference type="AlphaFoldDB" id="A0A014PHT2"/>
<feature type="compositionally biased region" description="Polar residues" evidence="1">
    <location>
        <begin position="258"/>
        <end position="279"/>
    </location>
</feature>